<feature type="compositionally biased region" description="Low complexity" evidence="2">
    <location>
        <begin position="1494"/>
        <end position="1504"/>
    </location>
</feature>
<feature type="compositionally biased region" description="Low complexity" evidence="2">
    <location>
        <begin position="1842"/>
        <end position="1854"/>
    </location>
</feature>
<keyword evidence="5" id="KW-1185">Reference proteome</keyword>
<dbReference type="Proteomes" id="UP000318538">
    <property type="component" value="Chromosome"/>
</dbReference>
<gene>
    <name evidence="4" type="ORF">K227x_30680</name>
</gene>
<reference evidence="4 5" key="1">
    <citation type="submission" date="2019-02" db="EMBL/GenBank/DDBJ databases">
        <title>Deep-cultivation of Planctomycetes and their phenomic and genomic characterization uncovers novel biology.</title>
        <authorList>
            <person name="Wiegand S."/>
            <person name="Jogler M."/>
            <person name="Boedeker C."/>
            <person name="Pinto D."/>
            <person name="Vollmers J."/>
            <person name="Rivas-Marin E."/>
            <person name="Kohn T."/>
            <person name="Peeters S.H."/>
            <person name="Heuer A."/>
            <person name="Rast P."/>
            <person name="Oberbeckmann S."/>
            <person name="Bunk B."/>
            <person name="Jeske O."/>
            <person name="Meyerdierks A."/>
            <person name="Storesund J.E."/>
            <person name="Kallscheuer N."/>
            <person name="Luecker S."/>
            <person name="Lage O.M."/>
            <person name="Pohl T."/>
            <person name="Merkel B.J."/>
            <person name="Hornburger P."/>
            <person name="Mueller R.-W."/>
            <person name="Bruemmer F."/>
            <person name="Labrenz M."/>
            <person name="Spormann A.M."/>
            <person name="Op den Camp H."/>
            <person name="Overmann J."/>
            <person name="Amann R."/>
            <person name="Jetten M.S.M."/>
            <person name="Mascher T."/>
            <person name="Medema M.H."/>
            <person name="Devos D.P."/>
            <person name="Kaster A.-K."/>
            <person name="Ovreas L."/>
            <person name="Rohde M."/>
            <person name="Galperin M.Y."/>
            <person name="Jogler C."/>
        </authorList>
    </citation>
    <scope>NUCLEOTIDE SEQUENCE [LARGE SCALE GENOMIC DNA]</scope>
    <source>
        <strain evidence="4 5">K22_7</strain>
    </source>
</reference>
<evidence type="ECO:0000256" key="2">
    <source>
        <dbReference type="SAM" id="MobiDB-lite"/>
    </source>
</evidence>
<keyword evidence="3" id="KW-0812">Transmembrane</keyword>
<feature type="transmembrane region" description="Helical" evidence="3">
    <location>
        <begin position="33"/>
        <end position="55"/>
    </location>
</feature>
<keyword evidence="1" id="KW-0175">Coiled coil</keyword>
<feature type="coiled-coil region" evidence="1">
    <location>
        <begin position="1107"/>
        <end position="1250"/>
    </location>
</feature>
<feature type="transmembrane region" description="Helical" evidence="3">
    <location>
        <begin position="159"/>
        <end position="177"/>
    </location>
</feature>
<dbReference type="EMBL" id="CP036525">
    <property type="protein sequence ID" value="QDT04674.1"/>
    <property type="molecule type" value="Genomic_DNA"/>
</dbReference>
<proteinExistence type="predicted"/>
<dbReference type="RefSeq" id="WP_145170417.1">
    <property type="nucleotide sequence ID" value="NZ_CP036525.1"/>
</dbReference>
<feature type="compositionally biased region" description="Low complexity" evidence="2">
    <location>
        <begin position="1662"/>
        <end position="1674"/>
    </location>
</feature>
<evidence type="ECO:0000313" key="4">
    <source>
        <dbReference type="EMBL" id="QDT04674.1"/>
    </source>
</evidence>
<feature type="region of interest" description="Disordered" evidence="2">
    <location>
        <begin position="1015"/>
        <end position="1034"/>
    </location>
</feature>
<protein>
    <submittedName>
        <fullName evidence="4">Uncharacterized protein</fullName>
    </submittedName>
</protein>
<keyword evidence="3" id="KW-1133">Transmembrane helix</keyword>
<accession>A0A517NC09</accession>
<feature type="region of interest" description="Disordered" evidence="2">
    <location>
        <begin position="1412"/>
        <end position="1526"/>
    </location>
</feature>
<feature type="region of interest" description="Disordered" evidence="2">
    <location>
        <begin position="1636"/>
        <end position="1876"/>
    </location>
</feature>
<feature type="compositionally biased region" description="Basic and acidic residues" evidence="2">
    <location>
        <begin position="1505"/>
        <end position="1517"/>
    </location>
</feature>
<evidence type="ECO:0000256" key="3">
    <source>
        <dbReference type="SAM" id="Phobius"/>
    </source>
</evidence>
<feature type="coiled-coil region" evidence="1">
    <location>
        <begin position="1549"/>
        <end position="1576"/>
    </location>
</feature>
<feature type="compositionally biased region" description="Polar residues" evidence="2">
    <location>
        <begin position="1800"/>
        <end position="1810"/>
    </location>
</feature>
<sequence length="1925" mass="212535">MASMINEWQDGLELSPATRGTLARFAKRRRLLLVLRAFAAGLTVLLTSMLVIAAVDYGWIIGDGLRWTLGIVSYVATVAAMWGFGLGQLRSDDPRRIARQIESADPRLREDLLSAVELADPESANGSDAFRRRLQTSMGRRTSSINVAELLPIEIIRRWLMGGMAFVVVCVLLTLIPRAQFGRRFARAILPGFAIQRASMTDLTIIDPSPPSGFVAQGDAVGVTVDVSGVAVDEVTLHWTTADGTVGQTPMTRRVSVVDPSDVVTIDDSDPDPGANRDPQSASNRHRYAANLLVGSDQIQYRIIAGDAVTLWHRLTPLPRPHAVAFSKRYRFPSYAKLDDRIEQADHGDLEALVGTRAEITVEFDEPVDDANVRFGVRGPVYPMDSIDGSAKDFRTTIPITTPSEYQIDATSSRSGLNNPFSDQYRVTPVIDQQPVVRWADDQATTILVSPLEQVDLSALASDDLPLDRMIQEFQINGDPLVQRLVRIDVASRQLEMNWTWDLLHRINQDAESAKLSGGDIVRVRLVASDRLGQRGESPFIELLVADDQFDADRHSHLDSVGRVTTLVREWTSRAESILSAAIDPIQQGDPEAIGVQGIAAEELRKSTEALIDRMLRQVAASNDLAEGRAIELMGLGVIDLDLQLGRLFELTPWIVNERHESWGNNRQRELQRQAGLARSLSHQASRLNTLAQIEFAQQFTVAIATDVLAVDRSLEPLIESTANDRSVIPIERVPQYLTMVTGRLDAIDQFLTKHAANLPESTRRHYEQWSRWSQQWAGKLADVDPLDRTEEQIRNLIQQFASEIQNQYDHSMVDGRLSAVMQQVTRDVPREIGLIGNLIDSMGRDGRESKQAAIRAADENDSNKAAESVREAKLKQLAFQLERDCFLARIHSEETLHRQLPSVDLRYAADLNLIARAVKNVTEDGFSDYQGQAAAEVFDSLAEAFRLIESAHNAEMGLREIRALWDAERRLDETTVAKFGHPDWLERYPSVMEWPVRDLQKAGIDWKQLQPISDSRGSEDFGQAKNRITRRRWSPEPMLSASASLGRIHSDVALVLKSIEPETAEARNVILRYVLTLPEQAAKAAKEVRDSKQATADRADESDATLEQVQAVQADAQRDVQETMEALMDFANTANMGDDSQRELARDADAAAAKIQDRMKSAQQKIMDAANATDDFVRQELLNENIDALDELAKSLEDTADHFERAANGEDVSESRQDLRQAEADLKIAEQMQRRFDQAKTMAQAAQSSPQEMMQRLEQELKRNPPMQQELSEIASDAVEEAVRSLQASAREEVEIDRSLQRSDSSFQEAKYRAARMMVNAARRAATVDQSMLDTLDGSVQSAKLDDLRQQVEAARDPMRRLIQQINEMGGDQAPLVKITDTAAAMADAVLQATKRLDEIKDAAADATTTNIHADDEKQRENETKKLERDQRNIRTARSNAASRERLDWTSSAKDAGRRVMDFQRKKRDSKQSIQQLESRLAKSDKDQDNLRRQIAQSQQRQSQAERAETAARETQKFATEQSLRAKEREKDLQAMRLEQLDQPNPAAQLAVRLVEQTKDELESIRQDMLKVAGESDRLDQLRAPKDQARDLMNRQRQTTDDVAAAVDDLLRAARHESRLDRPLPAADLDQAAENVREGAQRAAESATDQLQQAMEEASESARASEMVAAAEASIREAADALTDLTDGSDGKPNESADAAANEDRSSNQTANDSQARELAQTLDELDQALADSQEPSSPESGDPSDSESSSDSGEAPSESSDAQNADSGASEGQDGQPGQAQQGQGQSEQGQSQQQSGPTTSAEASPTLASLIEAASQAAARQRQQQISPTPGEGGPPGGAAPTAPSESSAAGDPSSLPGSGLMPDGGAIDATGFDREGLEWGALRQRRTEDAVDSASVNVPIQYRREIEAYFQAIAKQAAQQQ</sequence>
<feature type="region of interest" description="Disordered" evidence="2">
    <location>
        <begin position="260"/>
        <end position="284"/>
    </location>
</feature>
<feature type="compositionally biased region" description="Low complexity" evidence="2">
    <location>
        <begin position="1816"/>
        <end position="1833"/>
    </location>
</feature>
<evidence type="ECO:0000256" key="1">
    <source>
        <dbReference type="SAM" id="Coils"/>
    </source>
</evidence>
<name>A0A517NC09_9BACT</name>
<keyword evidence="3" id="KW-0472">Membrane</keyword>
<feature type="transmembrane region" description="Helical" evidence="3">
    <location>
        <begin position="67"/>
        <end position="89"/>
    </location>
</feature>
<organism evidence="4 5">
    <name type="scientific">Rubripirellula lacrimiformis</name>
    <dbReference type="NCBI Taxonomy" id="1930273"/>
    <lineage>
        <taxon>Bacteria</taxon>
        <taxon>Pseudomonadati</taxon>
        <taxon>Planctomycetota</taxon>
        <taxon>Planctomycetia</taxon>
        <taxon>Pirellulales</taxon>
        <taxon>Pirellulaceae</taxon>
        <taxon>Rubripirellula</taxon>
    </lineage>
</organism>
<dbReference type="KEGG" id="rlc:K227x_30680"/>
<feature type="compositionally biased region" description="Low complexity" evidence="2">
    <location>
        <begin position="1733"/>
        <end position="1764"/>
    </location>
</feature>
<feature type="compositionally biased region" description="Basic and acidic residues" evidence="2">
    <location>
        <begin position="1481"/>
        <end position="1493"/>
    </location>
</feature>
<evidence type="ECO:0000313" key="5">
    <source>
        <dbReference type="Proteomes" id="UP000318538"/>
    </source>
</evidence>
<feature type="compositionally biased region" description="Low complexity" evidence="2">
    <location>
        <begin position="1774"/>
        <end position="1799"/>
    </location>
</feature>
<feature type="compositionally biased region" description="Basic and acidic residues" evidence="2">
    <location>
        <begin position="1456"/>
        <end position="1465"/>
    </location>
</feature>
<dbReference type="OrthoDB" id="219309at2"/>
<feature type="compositionally biased region" description="Basic and acidic residues" evidence="2">
    <location>
        <begin position="1414"/>
        <end position="1434"/>
    </location>
</feature>